<dbReference type="KEGG" id="rdi:CMV14_04885"/>
<protein>
    <submittedName>
        <fullName evidence="6">Patatin</fullName>
    </submittedName>
</protein>
<keyword evidence="3 4" id="KW-0443">Lipid metabolism</keyword>
<reference evidence="6 7" key="1">
    <citation type="submission" date="2017-09" db="EMBL/GenBank/DDBJ databases">
        <title>The Catabolism of 3,6-Dichlorosalicylic acid is Initiated by the Cytochrome P450 Monooxygenase DsmABC in Rhizorhabdus dicambivorans Ndbn-20.</title>
        <authorList>
            <person name="Na L."/>
        </authorList>
    </citation>
    <scope>NUCLEOTIDE SEQUENCE [LARGE SCALE GENOMIC DNA]</scope>
    <source>
        <strain evidence="6 7">Ndbn-20m</strain>
    </source>
</reference>
<dbReference type="InterPro" id="IPR050301">
    <property type="entry name" value="NTE"/>
</dbReference>
<keyword evidence="2 4" id="KW-0442">Lipid degradation</keyword>
<dbReference type="GO" id="GO:0016042">
    <property type="term" value="P:lipid catabolic process"/>
    <property type="evidence" value="ECO:0007669"/>
    <property type="project" value="UniProtKB-UniRule"/>
</dbReference>
<dbReference type="PROSITE" id="PS51635">
    <property type="entry name" value="PNPLA"/>
    <property type="match status" value="1"/>
</dbReference>
<sequence length="278" mass="29820">MAIAVALGGGAALGWAHIGVLRALQDHRIPVRAAAGTSIGALAAVAFAAGRLDPLERIARSTNWLRVLSYLDIHFRPGAMLGGRGILRDLELHFARLQFQELLIPSCVVACDLVSGKPVVINRGPVNPAIMASIAIPGLFRPVQVDGQFLVDGGVVMPVPVVAARSIAPKLPVLSVNLQGDYHGRRVATAIRSRPARNHPSMAVVRASTMLLMAELARHSLALDPPDYALTLPVGHVEIHDFTRADELIAIGRATVDEHIDDIRALVGRAPRRTARRW</sequence>
<feature type="active site" description="Proton acceptor" evidence="4">
    <location>
        <position position="152"/>
    </location>
</feature>
<keyword evidence="7" id="KW-1185">Reference proteome</keyword>
<dbReference type="GO" id="GO:0016787">
    <property type="term" value="F:hydrolase activity"/>
    <property type="evidence" value="ECO:0007669"/>
    <property type="project" value="UniProtKB-UniRule"/>
</dbReference>
<dbReference type="EMBL" id="NWUF01000028">
    <property type="protein sequence ID" value="PCE40451.1"/>
    <property type="molecule type" value="Genomic_DNA"/>
</dbReference>
<name>A0A2A4FSS1_9SPHN</name>
<evidence type="ECO:0000313" key="6">
    <source>
        <dbReference type="EMBL" id="PCE40451.1"/>
    </source>
</evidence>
<dbReference type="RefSeq" id="WP_066968561.1">
    <property type="nucleotide sequence ID" value="NZ_CP023449.1"/>
</dbReference>
<evidence type="ECO:0000256" key="2">
    <source>
        <dbReference type="ARBA" id="ARBA00022963"/>
    </source>
</evidence>
<accession>A0A2A4FSS1</accession>
<evidence type="ECO:0000256" key="4">
    <source>
        <dbReference type="PROSITE-ProRule" id="PRU01161"/>
    </source>
</evidence>
<comment type="caution">
    <text evidence="6">The sequence shown here is derived from an EMBL/GenBank/DDBJ whole genome shotgun (WGS) entry which is preliminary data.</text>
</comment>
<feature type="short sequence motif" description="GXSXG" evidence="4">
    <location>
        <begin position="36"/>
        <end position="40"/>
    </location>
</feature>
<evidence type="ECO:0000259" key="5">
    <source>
        <dbReference type="PROSITE" id="PS51635"/>
    </source>
</evidence>
<organism evidence="6 7">
    <name type="scientific">Rhizorhabdus dicambivorans</name>
    <dbReference type="NCBI Taxonomy" id="1850238"/>
    <lineage>
        <taxon>Bacteria</taxon>
        <taxon>Pseudomonadati</taxon>
        <taxon>Pseudomonadota</taxon>
        <taxon>Alphaproteobacteria</taxon>
        <taxon>Sphingomonadales</taxon>
        <taxon>Sphingomonadaceae</taxon>
        <taxon>Rhizorhabdus</taxon>
    </lineage>
</organism>
<dbReference type="PANTHER" id="PTHR14226:SF76">
    <property type="entry name" value="NTE FAMILY PROTEIN RSSA"/>
    <property type="match status" value="1"/>
</dbReference>
<dbReference type="InterPro" id="IPR016035">
    <property type="entry name" value="Acyl_Trfase/lysoPLipase"/>
</dbReference>
<dbReference type="Proteomes" id="UP000218934">
    <property type="component" value="Unassembled WGS sequence"/>
</dbReference>
<dbReference type="AlphaFoldDB" id="A0A2A4FSS1"/>
<dbReference type="InterPro" id="IPR002641">
    <property type="entry name" value="PNPLA_dom"/>
</dbReference>
<dbReference type="PANTHER" id="PTHR14226">
    <property type="entry name" value="NEUROPATHY TARGET ESTERASE/SWISS CHEESE D.MELANOGASTER"/>
    <property type="match status" value="1"/>
</dbReference>
<gene>
    <name evidence="6" type="ORF">COO09_20380</name>
</gene>
<feature type="active site" description="Nucleophile" evidence="4">
    <location>
        <position position="38"/>
    </location>
</feature>
<feature type="domain" description="PNPLA" evidence="5">
    <location>
        <begin position="5"/>
        <end position="165"/>
    </location>
</feature>
<comment type="caution">
    <text evidence="4">Lacks conserved residue(s) required for the propagation of feature annotation.</text>
</comment>
<keyword evidence="1 4" id="KW-0378">Hydrolase</keyword>
<proteinExistence type="predicted"/>
<evidence type="ECO:0000256" key="3">
    <source>
        <dbReference type="ARBA" id="ARBA00023098"/>
    </source>
</evidence>
<feature type="short sequence motif" description="DGA/G" evidence="4">
    <location>
        <begin position="152"/>
        <end position="154"/>
    </location>
</feature>
<dbReference type="Pfam" id="PF01734">
    <property type="entry name" value="Patatin"/>
    <property type="match status" value="1"/>
</dbReference>
<evidence type="ECO:0000313" key="7">
    <source>
        <dbReference type="Proteomes" id="UP000218934"/>
    </source>
</evidence>
<dbReference type="Gene3D" id="3.40.1090.10">
    <property type="entry name" value="Cytosolic phospholipase A2 catalytic domain"/>
    <property type="match status" value="2"/>
</dbReference>
<evidence type="ECO:0000256" key="1">
    <source>
        <dbReference type="ARBA" id="ARBA00022801"/>
    </source>
</evidence>
<dbReference type="SUPFAM" id="SSF52151">
    <property type="entry name" value="FabD/lysophospholipase-like"/>
    <property type="match status" value="1"/>
</dbReference>
<dbReference type="OrthoDB" id="5290098at2"/>